<reference evidence="15" key="1">
    <citation type="submission" date="2025-08" db="UniProtKB">
        <authorList>
            <consortium name="Ensembl"/>
        </authorList>
    </citation>
    <scope>IDENTIFICATION</scope>
</reference>
<dbReference type="GO" id="GO:0008747">
    <property type="term" value="F:N-acetylneuraminate lyase activity"/>
    <property type="evidence" value="ECO:0007669"/>
    <property type="project" value="UniProtKB-EC"/>
</dbReference>
<comment type="subcellular location">
    <subcellularLocation>
        <location evidence="1">Cytoplasm</location>
    </subcellularLocation>
</comment>
<dbReference type="PANTHER" id="PTHR12128:SF21">
    <property type="entry name" value="N-ACETYLNEURAMINATE LYASE"/>
    <property type="match status" value="1"/>
</dbReference>
<evidence type="ECO:0000313" key="15">
    <source>
        <dbReference type="Ensembl" id="ENSGMOP00000019704.2"/>
    </source>
</evidence>
<dbReference type="GO" id="GO:0019262">
    <property type="term" value="P:N-acetylneuraminate catabolic process"/>
    <property type="evidence" value="ECO:0007669"/>
    <property type="project" value="Ensembl"/>
</dbReference>
<evidence type="ECO:0000256" key="8">
    <source>
        <dbReference type="ARBA" id="ARBA00023270"/>
    </source>
</evidence>
<organism evidence="15 16">
    <name type="scientific">Gadus morhua</name>
    <name type="common">Atlantic cod</name>
    <dbReference type="NCBI Taxonomy" id="8049"/>
    <lineage>
        <taxon>Eukaryota</taxon>
        <taxon>Metazoa</taxon>
        <taxon>Chordata</taxon>
        <taxon>Craniata</taxon>
        <taxon>Vertebrata</taxon>
        <taxon>Euteleostomi</taxon>
        <taxon>Actinopterygii</taxon>
        <taxon>Neopterygii</taxon>
        <taxon>Teleostei</taxon>
        <taxon>Neoteleostei</taxon>
        <taxon>Acanthomorphata</taxon>
        <taxon>Zeiogadaria</taxon>
        <taxon>Gadariae</taxon>
        <taxon>Gadiformes</taxon>
        <taxon>Gadoidei</taxon>
        <taxon>Gadidae</taxon>
        <taxon>Gadus</taxon>
    </lineage>
</organism>
<name>A0A8C4ZQD1_GADMO</name>
<gene>
    <name evidence="15" type="primary">npl</name>
</gene>
<evidence type="ECO:0000256" key="2">
    <source>
        <dbReference type="ARBA" id="ARBA00004878"/>
    </source>
</evidence>
<keyword evidence="16" id="KW-1185">Reference proteome</keyword>
<dbReference type="SUPFAM" id="SSF51569">
    <property type="entry name" value="Aldolase"/>
    <property type="match status" value="1"/>
</dbReference>
<dbReference type="EC" id="4.1.3.3" evidence="5"/>
<evidence type="ECO:0000256" key="9">
    <source>
        <dbReference type="ARBA" id="ARBA00023277"/>
    </source>
</evidence>
<dbReference type="Pfam" id="PF00701">
    <property type="entry name" value="DHDPS"/>
    <property type="match status" value="1"/>
</dbReference>
<keyword evidence="8" id="KW-0704">Schiff base</keyword>
<dbReference type="SMART" id="SM01130">
    <property type="entry name" value="DHDPS"/>
    <property type="match status" value="1"/>
</dbReference>
<dbReference type="AlphaFoldDB" id="A0A8C4ZQD1"/>
<dbReference type="Ensembl" id="ENSGMOT00000020183.2">
    <property type="protein sequence ID" value="ENSGMOP00000019704.2"/>
    <property type="gene ID" value="ENSGMOG00000018192.2"/>
</dbReference>
<keyword evidence="7 11" id="KW-0456">Lyase</keyword>
<evidence type="ECO:0000256" key="12">
    <source>
        <dbReference type="PIRSR" id="PIRSR001365-1"/>
    </source>
</evidence>
<comment type="subunit">
    <text evidence="4">Homotetramer.</text>
</comment>
<comment type="similarity">
    <text evidence="3">Belongs to the DapA family. NanA subfamily.</text>
</comment>
<evidence type="ECO:0000313" key="16">
    <source>
        <dbReference type="Proteomes" id="UP000694546"/>
    </source>
</evidence>
<feature type="active site" description="Proton donor/acceptor" evidence="12">
    <location>
        <position position="167"/>
    </location>
</feature>
<reference evidence="15" key="2">
    <citation type="submission" date="2025-09" db="UniProtKB">
        <authorList>
            <consortium name="Ensembl"/>
        </authorList>
    </citation>
    <scope>IDENTIFICATION</scope>
</reference>
<evidence type="ECO:0000256" key="7">
    <source>
        <dbReference type="ARBA" id="ARBA00023239"/>
    </source>
</evidence>
<evidence type="ECO:0000256" key="4">
    <source>
        <dbReference type="ARBA" id="ARBA00011881"/>
    </source>
</evidence>
<evidence type="ECO:0000256" key="1">
    <source>
        <dbReference type="ARBA" id="ARBA00004496"/>
    </source>
</evidence>
<feature type="compositionally biased region" description="Polar residues" evidence="14">
    <location>
        <begin position="1"/>
        <end position="19"/>
    </location>
</feature>
<dbReference type="InterPro" id="IPR002220">
    <property type="entry name" value="DapA-like"/>
</dbReference>
<comment type="pathway">
    <text evidence="2">Amino-sugar metabolism; N-acetylneuraminate degradation.</text>
</comment>
<proteinExistence type="inferred from homology"/>
<feature type="binding site" evidence="13">
    <location>
        <position position="239"/>
    </location>
    <ligand>
        <name>pyruvate</name>
        <dbReference type="ChEBI" id="CHEBI:15361"/>
    </ligand>
</feature>
<evidence type="ECO:0000256" key="14">
    <source>
        <dbReference type="SAM" id="MobiDB-lite"/>
    </source>
</evidence>
<dbReference type="Gene3D" id="3.20.20.70">
    <property type="entry name" value="Aldolase class I"/>
    <property type="match status" value="1"/>
</dbReference>
<feature type="active site" description="Schiff-base intermediate with substrate" evidence="12">
    <location>
        <position position="197"/>
    </location>
</feature>
<dbReference type="PRINTS" id="PR00146">
    <property type="entry name" value="DHPICSNTHASE"/>
</dbReference>
<protein>
    <recommendedName>
        <fullName evidence="5">N-acetylneuraminate lyase</fullName>
        <ecNumber evidence="5">4.1.3.3</ecNumber>
    </recommendedName>
</protein>
<evidence type="ECO:0000256" key="6">
    <source>
        <dbReference type="ARBA" id="ARBA00022490"/>
    </source>
</evidence>
<dbReference type="PIRSF" id="PIRSF001365">
    <property type="entry name" value="DHDPS"/>
    <property type="match status" value="1"/>
</dbReference>
<evidence type="ECO:0000256" key="5">
    <source>
        <dbReference type="ARBA" id="ARBA00012911"/>
    </source>
</evidence>
<feature type="region of interest" description="Disordered" evidence="14">
    <location>
        <begin position="1"/>
        <end position="22"/>
    </location>
</feature>
<keyword evidence="9" id="KW-0119">Carbohydrate metabolism</keyword>
<evidence type="ECO:0000256" key="3">
    <source>
        <dbReference type="ARBA" id="ARBA00006324"/>
    </source>
</evidence>
<dbReference type="GO" id="GO:0005737">
    <property type="term" value="C:cytoplasm"/>
    <property type="evidence" value="ECO:0007669"/>
    <property type="project" value="UniProtKB-SubCell"/>
</dbReference>
<dbReference type="OrthoDB" id="191315at2759"/>
<feature type="binding site" evidence="13">
    <location>
        <position position="76"/>
    </location>
    <ligand>
        <name>pyruvate</name>
        <dbReference type="ChEBI" id="CHEBI:15361"/>
    </ligand>
</feature>
<dbReference type="GeneTree" id="ENSGT00530000063604"/>
<dbReference type="PANTHER" id="PTHR12128">
    <property type="entry name" value="DIHYDRODIPICOLINATE SYNTHASE"/>
    <property type="match status" value="1"/>
</dbReference>
<evidence type="ECO:0000256" key="10">
    <source>
        <dbReference type="ARBA" id="ARBA00044906"/>
    </source>
</evidence>
<dbReference type="Proteomes" id="UP000694546">
    <property type="component" value="Chromosome 12"/>
</dbReference>
<sequence>MKRITSNFDTMSTLQTGPVSPTEMASRLPVKLTGLVAATFTPLTSEGELDLSVIGPYVDYLTKRQGVRNIFVNGTTGEGMSLSVEERKRTAEEWCLRARGKMDNVIVHVGCLSIKDSKDLAHHAETVGADGIGVISPSFFKPKTADALRSYLKEVASAAPTLPFYYYHIPALTGSNLLASDVCKGLGALIPTFSGVKFSGTDLMDFGQCVRHGQADQALLYGVDEQLLAALAFGANGAVGSLYNYLGSHFNKLLMAFAQGDLVGARALQFSVQDLLAFASKYGFDVALNKQLMSDLSGLSLGPPRLPLVPCRPEMAAAVAQKYHQIFPEPGELLE</sequence>
<dbReference type="GeneID" id="115556185"/>
<dbReference type="OMA" id="YWNAISA"/>
<keyword evidence="6" id="KW-0963">Cytoplasm</keyword>
<comment type="catalytic activity">
    <reaction evidence="10">
        <text>aceneuramate = aldehydo-N-acetyl-D-mannosamine + pyruvate</text>
        <dbReference type="Rhea" id="RHEA:23296"/>
        <dbReference type="ChEBI" id="CHEBI:15361"/>
        <dbReference type="ChEBI" id="CHEBI:17122"/>
        <dbReference type="ChEBI" id="CHEBI:173083"/>
        <dbReference type="EC" id="4.1.3.3"/>
    </reaction>
</comment>
<evidence type="ECO:0000256" key="11">
    <source>
        <dbReference type="PIRNR" id="PIRNR001365"/>
    </source>
</evidence>
<evidence type="ECO:0000256" key="13">
    <source>
        <dbReference type="PIRSR" id="PIRSR001365-2"/>
    </source>
</evidence>
<dbReference type="InterPro" id="IPR013785">
    <property type="entry name" value="Aldolase_TIM"/>
</dbReference>
<accession>A0A8C4ZQD1</accession>
<dbReference type="RefSeq" id="XP_030229198.1">
    <property type="nucleotide sequence ID" value="XM_030373338.1"/>
</dbReference>